<organism evidence="1 2">
    <name type="scientific">Chryseolinea serpens</name>
    <dbReference type="NCBI Taxonomy" id="947013"/>
    <lineage>
        <taxon>Bacteria</taxon>
        <taxon>Pseudomonadati</taxon>
        <taxon>Bacteroidota</taxon>
        <taxon>Cytophagia</taxon>
        <taxon>Cytophagales</taxon>
        <taxon>Fulvivirgaceae</taxon>
        <taxon>Chryseolinea</taxon>
    </lineage>
</organism>
<evidence type="ECO:0000313" key="1">
    <source>
        <dbReference type="EMBL" id="SHG39463.1"/>
    </source>
</evidence>
<gene>
    <name evidence="1" type="ORF">SAMN04488109_0033</name>
</gene>
<evidence type="ECO:0000313" key="2">
    <source>
        <dbReference type="Proteomes" id="UP000184212"/>
    </source>
</evidence>
<sequence>MTKFILIIFFGISNIALFGQTKYASNGIRFKLPKGFKATRSRGSDFATFTRGETLQIGFANGCDSYIERSDAKLSKDMTADLCFSILFVKMKAGEKTTWVSNPKDTVIHKFPCKWAEFHTTVGKQDYYMVYFLVKGKRHKYEIAFSGHLANKEDDLKILRKIMSSYKGKSRGGILTGVSSGLDGWSAAKCGKKKRPCIKAFNSSRILTDLLFQIVYLTLQSLVLSFHQIHFLPELDHV</sequence>
<dbReference type="AlphaFoldDB" id="A0A1M5JHE7"/>
<name>A0A1M5JHE7_9BACT</name>
<protein>
    <submittedName>
        <fullName evidence="1">Uncharacterized protein</fullName>
    </submittedName>
</protein>
<dbReference type="OrthoDB" id="9867806at2"/>
<reference evidence="1 2" key="1">
    <citation type="submission" date="2016-11" db="EMBL/GenBank/DDBJ databases">
        <authorList>
            <person name="Jaros S."/>
            <person name="Januszkiewicz K."/>
            <person name="Wedrychowicz H."/>
        </authorList>
    </citation>
    <scope>NUCLEOTIDE SEQUENCE [LARGE SCALE GENOMIC DNA]</scope>
    <source>
        <strain evidence="1 2">DSM 24574</strain>
    </source>
</reference>
<dbReference type="Proteomes" id="UP000184212">
    <property type="component" value="Unassembled WGS sequence"/>
</dbReference>
<dbReference type="RefSeq" id="WP_143164698.1">
    <property type="nucleotide sequence ID" value="NZ_FQWQ01000001.1"/>
</dbReference>
<dbReference type="EMBL" id="FQWQ01000001">
    <property type="protein sequence ID" value="SHG39463.1"/>
    <property type="molecule type" value="Genomic_DNA"/>
</dbReference>
<accession>A0A1M5JHE7</accession>
<proteinExistence type="predicted"/>
<keyword evidence="2" id="KW-1185">Reference proteome</keyword>